<evidence type="ECO:0000313" key="2">
    <source>
        <dbReference type="Proteomes" id="UP001595824"/>
    </source>
</evidence>
<dbReference type="RefSeq" id="WP_381743475.1">
    <property type="nucleotide sequence ID" value="NZ_JBHSDP010000027.1"/>
</dbReference>
<comment type="caution">
    <text evidence="1">The sequence shown here is derived from an EMBL/GenBank/DDBJ whole genome shotgun (WGS) entry which is preliminary data.</text>
</comment>
<reference evidence="2" key="1">
    <citation type="journal article" date="2019" name="Int. J. Syst. Evol. Microbiol.">
        <title>The Global Catalogue of Microorganisms (GCM) 10K type strain sequencing project: providing services to taxonomists for standard genome sequencing and annotation.</title>
        <authorList>
            <consortium name="The Broad Institute Genomics Platform"/>
            <consortium name="The Broad Institute Genome Sequencing Center for Infectious Disease"/>
            <person name="Wu L."/>
            <person name="Ma J."/>
        </authorList>
    </citation>
    <scope>NUCLEOTIDE SEQUENCE [LARGE SCALE GENOMIC DNA]</scope>
    <source>
        <strain evidence="2">PCU 347</strain>
    </source>
</reference>
<name>A0ABV8TN53_9ACTN</name>
<proteinExistence type="predicted"/>
<protein>
    <submittedName>
        <fullName evidence="1">Uncharacterized protein</fullName>
    </submittedName>
</protein>
<evidence type="ECO:0000313" key="1">
    <source>
        <dbReference type="EMBL" id="MFC4331985.1"/>
    </source>
</evidence>
<accession>A0ABV8TN53</accession>
<organism evidence="1 2">
    <name type="scientific">Streptomyces andamanensis</name>
    <dbReference type="NCBI Taxonomy" id="1565035"/>
    <lineage>
        <taxon>Bacteria</taxon>
        <taxon>Bacillati</taxon>
        <taxon>Actinomycetota</taxon>
        <taxon>Actinomycetes</taxon>
        <taxon>Kitasatosporales</taxon>
        <taxon>Streptomycetaceae</taxon>
        <taxon>Streptomyces</taxon>
    </lineage>
</organism>
<gene>
    <name evidence="1" type="ORF">ACFPC0_30315</name>
</gene>
<dbReference type="EMBL" id="JBHSDP010000027">
    <property type="protein sequence ID" value="MFC4331985.1"/>
    <property type="molecule type" value="Genomic_DNA"/>
</dbReference>
<keyword evidence="2" id="KW-1185">Reference proteome</keyword>
<dbReference type="Proteomes" id="UP001595824">
    <property type="component" value="Unassembled WGS sequence"/>
</dbReference>
<sequence length="112" mass="12737">MARLQGAGIYEKDAILDRVVRGDCLFGVDFTGDVLDDFSEEEVDEIRNRIGDFRTVMLEYSSVPCVRDLLLGVLQGVSGVLDTNYGEMITYGEVLERFRVDPLWDWRSVIPE</sequence>